<dbReference type="Proteomes" id="UP001208114">
    <property type="component" value="Unassembled WGS sequence"/>
</dbReference>
<name>A0ABT2VYV3_9FLAO</name>
<organism evidence="1 2">
    <name type="scientific">Chryseobacterium gilvum</name>
    <dbReference type="NCBI Taxonomy" id="2976534"/>
    <lineage>
        <taxon>Bacteria</taxon>
        <taxon>Pseudomonadati</taxon>
        <taxon>Bacteroidota</taxon>
        <taxon>Flavobacteriia</taxon>
        <taxon>Flavobacteriales</taxon>
        <taxon>Weeksellaceae</taxon>
        <taxon>Chryseobacterium group</taxon>
        <taxon>Chryseobacterium</taxon>
    </lineage>
</organism>
<gene>
    <name evidence="1" type="ORF">N0B16_12080</name>
</gene>
<proteinExistence type="predicted"/>
<reference evidence="2" key="1">
    <citation type="submission" date="2023-07" db="EMBL/GenBank/DDBJ databases">
        <title>Chryseobacterium sp. GMJ5 Genome sequencing and assembly.</title>
        <authorList>
            <person name="Jung Y."/>
        </authorList>
    </citation>
    <scope>NUCLEOTIDE SEQUENCE [LARGE SCALE GENOMIC DNA]</scope>
    <source>
        <strain evidence="2">GMJ5</strain>
    </source>
</reference>
<accession>A0ABT2VYV3</accession>
<keyword evidence="2" id="KW-1185">Reference proteome</keyword>
<sequence length="244" mass="28141">MRKLNIAECRIATNAWKDSLSDYSAIKSMISPNQVFILNFDEISWLQSKNEYKEFCSDIGVYNNQVIMILCPLDKSGQKIVLEDYPYVILTVLDKDLQLFEKQQYTVVKTSVLSKELMQTNSNSDIAFPFANQPVMEQDKALTAIESWRSEGKNWFLVECNAPFNGSRIFERFYVPAEDLTFPQEGLNAIVCTFAMKYSDVYQRMLVSMIFISFYNNLGNDVTSNSFISNTYDWSRPCPPICEL</sequence>
<protein>
    <submittedName>
        <fullName evidence="1">Uncharacterized protein</fullName>
    </submittedName>
</protein>
<evidence type="ECO:0000313" key="2">
    <source>
        <dbReference type="Proteomes" id="UP001208114"/>
    </source>
</evidence>
<comment type="caution">
    <text evidence="1">The sequence shown here is derived from an EMBL/GenBank/DDBJ whole genome shotgun (WGS) entry which is preliminary data.</text>
</comment>
<evidence type="ECO:0000313" key="1">
    <source>
        <dbReference type="EMBL" id="MCU7615178.1"/>
    </source>
</evidence>
<dbReference type="RefSeq" id="WP_262991203.1">
    <property type="nucleotide sequence ID" value="NZ_JAOTEN010000004.1"/>
</dbReference>
<dbReference type="EMBL" id="JAOTEN010000004">
    <property type="protein sequence ID" value="MCU7615178.1"/>
    <property type="molecule type" value="Genomic_DNA"/>
</dbReference>